<dbReference type="SUPFAM" id="SSF53335">
    <property type="entry name" value="S-adenosyl-L-methionine-dependent methyltransferases"/>
    <property type="match status" value="1"/>
</dbReference>
<feature type="non-terminal residue" evidence="8">
    <location>
        <position position="2990"/>
    </location>
</feature>
<dbReference type="PANTHER" id="PTHR45527">
    <property type="entry name" value="NONRIBOSOMAL PEPTIDE SYNTHETASE"/>
    <property type="match status" value="1"/>
</dbReference>
<dbReference type="Gene3D" id="3.40.50.720">
    <property type="entry name" value="NAD(P)-binding Rossmann-like Domain"/>
    <property type="match status" value="1"/>
</dbReference>
<dbReference type="Gene3D" id="3.30.300.30">
    <property type="match status" value="2"/>
</dbReference>
<dbReference type="InterPro" id="IPR013217">
    <property type="entry name" value="Methyltransf_12"/>
</dbReference>
<dbReference type="CDD" id="cd00833">
    <property type="entry name" value="PKS"/>
    <property type="match status" value="1"/>
</dbReference>
<evidence type="ECO:0000313" key="8">
    <source>
        <dbReference type="EMBL" id="MFD0749590.1"/>
    </source>
</evidence>
<dbReference type="PROSITE" id="PS52004">
    <property type="entry name" value="KS3_2"/>
    <property type="match status" value="1"/>
</dbReference>
<dbReference type="InterPro" id="IPR029063">
    <property type="entry name" value="SAM-dependent_MTases_sf"/>
</dbReference>
<dbReference type="InterPro" id="IPR001227">
    <property type="entry name" value="Ac_transferase_dom_sf"/>
</dbReference>
<dbReference type="Gene3D" id="3.30.559.10">
    <property type="entry name" value="Chloramphenicol acetyltransferase-like domain"/>
    <property type="match status" value="2"/>
</dbReference>
<accession>A0ABW2YUQ1</accession>
<dbReference type="SUPFAM" id="SSF52151">
    <property type="entry name" value="FabD/lysophospholipase-like"/>
    <property type="match status" value="1"/>
</dbReference>
<evidence type="ECO:0000256" key="2">
    <source>
        <dbReference type="ARBA" id="ARBA00022450"/>
    </source>
</evidence>
<dbReference type="InterPro" id="IPR049490">
    <property type="entry name" value="C883_1060-like_KR_N"/>
</dbReference>
<dbReference type="PROSITE" id="PS50075">
    <property type="entry name" value="CARRIER"/>
    <property type="match status" value="2"/>
</dbReference>
<dbReference type="InterPro" id="IPR016035">
    <property type="entry name" value="Acyl_Trfase/lysoPLipase"/>
</dbReference>
<dbReference type="InterPro" id="IPR036291">
    <property type="entry name" value="NAD(P)-bd_dom_sf"/>
</dbReference>
<dbReference type="SUPFAM" id="SSF47336">
    <property type="entry name" value="ACP-like"/>
    <property type="match status" value="2"/>
</dbReference>
<dbReference type="SMART" id="SM00822">
    <property type="entry name" value="PKS_KR"/>
    <property type="match status" value="1"/>
</dbReference>
<dbReference type="Pfam" id="PF02801">
    <property type="entry name" value="Ketoacyl-synt_C"/>
    <property type="match status" value="1"/>
</dbReference>
<dbReference type="SUPFAM" id="SSF53901">
    <property type="entry name" value="Thiolase-like"/>
    <property type="match status" value="1"/>
</dbReference>
<dbReference type="Pfam" id="PF00668">
    <property type="entry name" value="Condensation"/>
    <property type="match status" value="2"/>
</dbReference>
<dbReference type="Pfam" id="PF08659">
    <property type="entry name" value="KR"/>
    <property type="match status" value="1"/>
</dbReference>
<reference evidence="9" key="1">
    <citation type="journal article" date="2019" name="Int. J. Syst. Evol. Microbiol.">
        <title>The Global Catalogue of Microorganisms (GCM) 10K type strain sequencing project: providing services to taxonomists for standard genome sequencing and annotation.</title>
        <authorList>
            <consortium name="The Broad Institute Genomics Platform"/>
            <consortium name="The Broad Institute Genome Sequencing Center for Infectious Disease"/>
            <person name="Wu L."/>
            <person name="Ma J."/>
        </authorList>
    </citation>
    <scope>NUCLEOTIDE SEQUENCE [LARGE SCALE GENOMIC DNA]</scope>
    <source>
        <strain evidence="9">CCUG 63418</strain>
    </source>
</reference>
<keyword evidence="2" id="KW-0596">Phosphopantetheine</keyword>
<name>A0ABW2YUQ1_9SPHI</name>
<evidence type="ECO:0000259" key="6">
    <source>
        <dbReference type="PROSITE" id="PS50075"/>
    </source>
</evidence>
<dbReference type="InterPro" id="IPR010071">
    <property type="entry name" value="AA_adenyl_dom"/>
</dbReference>
<dbReference type="SUPFAM" id="SSF52777">
    <property type="entry name" value="CoA-dependent acyltransferases"/>
    <property type="match status" value="3"/>
</dbReference>
<comment type="caution">
    <text evidence="8">The sequence shown here is derived from an EMBL/GenBank/DDBJ whole genome shotgun (WGS) entry which is preliminary data.</text>
</comment>
<sequence>MKNEILYVYPATSLQKGFIYHALSQANDDAYRQQILLDYHQPLDIEKYIEAWECCIAQYPILRTAFDWEEDIIQIIYKYGKLYWEIKDVSHLATQAERDEAIAQIQVEDRKQGFDLTQPTQLRVYIIKQSEDSYTILKSDHHIITDGWSLPIVLTSVHHYYGELKNNKKVTIRQDEAYISTLEYILDNKDTSERYWEKTLAGVAYANDISSILSAPVELNNYQYIENPANSTLQITGDRYHQLKAFCQQAGITMNVVVQFLWHKLLQVHSGDDRTITGTTVSGRELPVEGIEASVGLYINTLPLVVDWDNDNSITGQLKYIHQQIADLNANTCTDLANLQKAGERLFHSLFVFENYPIPEGGAQKLELSIRDIVEKIDYPLSIMAYDQGEVLSVKFCYDLKCLTTEKALIHLQSMDHILSRILENHQQSHRAITLLNKTEYDKIIHEWNVTDNDFPQGQTIQTLFEQQANLYPDNGALFFEDQQLTYRELNSKSNQLARHIRAQYLLRTGRELTANTMIALCVSRSLEMVTGIMGILKAGAAYVPVDVNYPGERIDYILDDCGAEIILCLRRSSDKIEFQIRENRAIYIDLDEALYDQEENSNLPAYNSAGDLAYVIYTSGTTGKPKGVLIEHSGVVNLVYNSSIELGINSQSVHLQYASVVFDASVYEVFNALLRGAALAIVSDAARKEDQLLIDFITRKKITHAILLPALVNSLPTDFKGIDTLILGGEQSPPELIAHWSGRCRLINAYGPTEITVCATMHEFGTDNLNSNIGKPISNTKLYVLDGNLNPLPVGATGELYISGAGVARGYLNRPELTVGRFMVNPFTGNTKGYERMYKSGDLVRWLEDGSLEFIGRNDEQVKVRGYRIELGEIENALVDIEGIKQSCVITKERKTASGTNKYLVGYYVADSDHTSENELEIIKSWELLYDTEYDKTVSEDKMEADIGGWNSFINQAPIPEPDMLAWREAIVTTINSLKPSNVLEIGVGTGLLMYPLLDHINSYVGIDISKSVIYRHKKALEHKTYNTEFYHLNADEIDLLPQAVYYDTVIINSVCQYFPGIEYFETVVDKAIAKLTPGGAIFLGDIRNFDLHKKLIEERFAFKGDTYTQQDIDLMALKENEFLISPRYFKRLARRYKNVEVTVLERQRTYTHELSEHRYDVVIVNKKPAENAVDIIEALGSSGGEHNIPFFSQINQEQIYQRLAQALPAYMIPDILVPVLSLPLTHNGKIDKRALPDPYYNSRSEVAKPVTDLEMKLLAIYGEVLGIPAEQIGTDQDFFRIGGNSIQSILLKGRLNKLEEFKHISVADIFKYKSVDKLVQSLDPGETAEYKLQENSVTTEGHEIAIIGMSGAFSGADDPNQFWQLIANQQEGISFYSKDECKALGADAALIDDPNFIPSAGKIKDVDLFDPAFWDMSLNEASELDPQTRKYLEHSWLALEASGYAGNRKQHNIGTFAGNGLNTYFYDNVLNGEGSEEINMWAAAASNINAIATKTAYLLGLSGPANTINTACSTGLVTVIEACKNLQLGTCDMAMAGGVGLAMRDKVGYIFQEGMVFSKDGHCRTFDKNSSGTTIGSGVGVLVLKRIKDAVRDNDRILGVIKGYCTNNDGDRKTSFTSPSLIGQSECIVNAQKMSGLSSEQIEYVECHGTGTHLGDPIEVQALKEAFAFNRSNKQADHKALLGAVKANIGHADAGAGVAGLIKVILMLQNNIIPGQVNYNEPNPELNLKLTGFEINQKNQPWPVVTNKQRIAGVSSFGIGGTNAHLIVGDYIEKIARPADAKMPEQVEAIRYIIPVSAKSRQSLSDYKLKLIDYINTHEDILIKDLAHTLQRRAQFPFRSAYSARSISELMAKVNADNSGSGRETSVNNNVIFLFPGQGAQYVNMAKGLYEGETAFKKLVDDCIAISQQYLETDLTEVVFAWGDFSAHNINETHFSQISLFIIEYALAKYIIDLGVEVDAFAGHSIGEYVAATLTGVFKLEDAIKLVIARGRLMNSMQPGAMLSISAEEKTVLKYAASFNCNIAVINSKEDFVVSGTKEAINALKMATENDGIPTVILKTSHAFHSPMMEQAAIDFEKEFSGVKLNAPERTFISNLSGEIAGEEVTTQAYWCDQLRNTVQFSKGVNTLLNLYNQQVNFVEVGPGKGLSALVRKHDKGNTRKPIQTTQLLPSGNELLNNHGCPQLSCSEDLKALLWEAGIISLQDYLAEPGTARVLTDLPTYQFDFKRCWLEKSVDTLKGRLTVLPAKDWLSSPKWSALKNLNRSFAEVKTKYSNAIVFLREEQIPLFDLHQFSQSSRLVVLSMQCDEFQYSDDSGIFSIKPDNEQHFEALAADFKKRNIVFDAVMHLSSVDNLNDIDEQLAYSFYSLFLIREKLLKSAGDMDLLVLTNGLAQITNQDTIHAGNGMLVGAVRNINHEFQNINAKIIDVGTQPHDSTVIAHVASDAAFDRSEDLLAIRFGKLWKETYEMVAEPSSQENNIKDGDTILITGGLGGIALATAKYISEFNKVNFILVGRMDSLADRASESAGQKNEIIKAIKDNGSTVALRIADIANEAAVQQLFAETGNTFDAIDGIIHTAGATALLTDKCTLENIKKAFSGKVYGIENIMGNIDVDRLRYVAFTSSLASVMGDVNRIEYCAANSYLDFLCVDTARFKNAATITVNWPGWMDTGMAKGHKAAEPNLLKNASSLEKLLIKNVISETEGAGIFYALINQSSYRQVAVSKIDLAGLKKKLFAQSEQKAAIKQVEIVEANYSENEAKAARVFAGLLGLERISVHDDFFSLGGNSITAIKASHSLSAALGKSVKIADLFLYKTISKIVLHCVGVNEVVIPKIHSSTSPLSYSQERLWFIEQYEGGTNAYHIPALFELSGETDAAGIKHALRRIVDRHEVLRSMIGQIDEEGYGVQQVHTHPLEIEEVTLGQGEDHELRIREDINRPFDLSREYPVRVKLYHLAAHSKKLLLVNAHHIASDGWSMDIFQRELLGYYEA</sequence>
<dbReference type="PROSITE" id="PS00012">
    <property type="entry name" value="PHOSPHOPANTETHEINE"/>
    <property type="match status" value="1"/>
</dbReference>
<dbReference type="Gene3D" id="1.10.1200.10">
    <property type="entry name" value="ACP-like"/>
    <property type="match status" value="1"/>
</dbReference>
<dbReference type="Pfam" id="PF16197">
    <property type="entry name" value="KAsynt_C_assoc"/>
    <property type="match status" value="1"/>
</dbReference>
<dbReference type="Gene3D" id="2.30.38.10">
    <property type="entry name" value="Luciferase, Domain 3"/>
    <property type="match status" value="1"/>
</dbReference>
<feature type="domain" description="Carrier" evidence="6">
    <location>
        <begin position="2753"/>
        <end position="2828"/>
    </location>
</feature>
<comment type="cofactor">
    <cofactor evidence="1">
        <name>pantetheine 4'-phosphate</name>
        <dbReference type="ChEBI" id="CHEBI:47942"/>
    </cofactor>
</comment>
<protein>
    <submittedName>
        <fullName evidence="8">Amino acid adenylation domain-containing protein</fullName>
    </submittedName>
</protein>
<dbReference type="InterPro" id="IPR029058">
    <property type="entry name" value="AB_hydrolase_fold"/>
</dbReference>
<evidence type="ECO:0000256" key="4">
    <source>
        <dbReference type="ARBA" id="ARBA00022679"/>
    </source>
</evidence>
<dbReference type="SMART" id="SM00825">
    <property type="entry name" value="PKS_KS"/>
    <property type="match status" value="1"/>
</dbReference>
<evidence type="ECO:0000259" key="7">
    <source>
        <dbReference type="PROSITE" id="PS52004"/>
    </source>
</evidence>
<evidence type="ECO:0000256" key="5">
    <source>
        <dbReference type="ARBA" id="ARBA00029443"/>
    </source>
</evidence>
<dbReference type="InterPro" id="IPR013968">
    <property type="entry name" value="PKS_KR"/>
</dbReference>
<dbReference type="CDD" id="cd02440">
    <property type="entry name" value="AdoMet_MTases"/>
    <property type="match status" value="1"/>
</dbReference>
<dbReference type="InterPro" id="IPR009081">
    <property type="entry name" value="PP-bd_ACP"/>
</dbReference>
<evidence type="ECO:0000256" key="3">
    <source>
        <dbReference type="ARBA" id="ARBA00022553"/>
    </source>
</evidence>
<dbReference type="Pfam" id="PF00550">
    <property type="entry name" value="PP-binding"/>
    <property type="match status" value="2"/>
</dbReference>
<dbReference type="InterPro" id="IPR057326">
    <property type="entry name" value="KR_dom"/>
</dbReference>
<dbReference type="Pfam" id="PF00109">
    <property type="entry name" value="ketoacyl-synt"/>
    <property type="match status" value="1"/>
</dbReference>
<keyword evidence="9" id="KW-1185">Reference proteome</keyword>
<dbReference type="CDD" id="cd05930">
    <property type="entry name" value="A_NRPS"/>
    <property type="match status" value="1"/>
</dbReference>
<dbReference type="InterPro" id="IPR032821">
    <property type="entry name" value="PKS_assoc"/>
</dbReference>
<dbReference type="InterPro" id="IPR000873">
    <property type="entry name" value="AMP-dep_synth/lig_dom"/>
</dbReference>
<evidence type="ECO:0000256" key="1">
    <source>
        <dbReference type="ARBA" id="ARBA00001957"/>
    </source>
</evidence>
<dbReference type="SUPFAM" id="SSF55048">
    <property type="entry name" value="Probable ACP-binding domain of malonyl-CoA ACP transacylase"/>
    <property type="match status" value="1"/>
</dbReference>
<keyword evidence="3" id="KW-0597">Phosphoprotein</keyword>
<dbReference type="SMART" id="SM00827">
    <property type="entry name" value="PKS_AT"/>
    <property type="match status" value="1"/>
</dbReference>
<dbReference type="InterPro" id="IPR006162">
    <property type="entry name" value="Ppantetheine_attach_site"/>
</dbReference>
<dbReference type="Gene3D" id="3.30.559.30">
    <property type="entry name" value="Nonribosomal peptide synthetase, condensation domain"/>
    <property type="match status" value="1"/>
</dbReference>
<dbReference type="InterPro" id="IPR020845">
    <property type="entry name" value="AMP-binding_CS"/>
</dbReference>
<dbReference type="RefSeq" id="WP_377098095.1">
    <property type="nucleotide sequence ID" value="NZ_JBHTHU010000004.1"/>
</dbReference>
<dbReference type="Gene3D" id="3.40.50.980">
    <property type="match status" value="2"/>
</dbReference>
<evidence type="ECO:0000313" key="9">
    <source>
        <dbReference type="Proteomes" id="UP001596958"/>
    </source>
</evidence>
<dbReference type="InterPro" id="IPR016036">
    <property type="entry name" value="Malonyl_transacylase_ACP-bd"/>
</dbReference>
<dbReference type="Gene3D" id="3.30.70.3290">
    <property type="match status" value="1"/>
</dbReference>
<dbReference type="Gene3D" id="3.40.50.150">
    <property type="entry name" value="Vaccinia Virus protein VP39"/>
    <property type="match status" value="1"/>
</dbReference>
<dbReference type="InterPro" id="IPR018201">
    <property type="entry name" value="Ketoacyl_synth_AS"/>
</dbReference>
<gene>
    <name evidence="8" type="ORF">ACFQZS_05510</name>
</gene>
<dbReference type="InterPro" id="IPR020841">
    <property type="entry name" value="PKS_Beta-ketoAc_synthase_dom"/>
</dbReference>
<dbReference type="Gene3D" id="3.40.47.10">
    <property type="match status" value="1"/>
</dbReference>
<dbReference type="NCBIfam" id="TIGR01733">
    <property type="entry name" value="AA-adenyl-dom"/>
    <property type="match status" value="1"/>
</dbReference>
<dbReference type="InterPro" id="IPR014031">
    <property type="entry name" value="Ketoacyl_synth_C"/>
</dbReference>
<feature type="domain" description="Carrier" evidence="6">
    <location>
        <begin position="1250"/>
        <end position="1328"/>
    </location>
</feature>
<dbReference type="InterPro" id="IPR014043">
    <property type="entry name" value="Acyl_transferase_dom"/>
</dbReference>
<feature type="domain" description="Ketosynthase family 3 (KS3)" evidence="7">
    <location>
        <begin position="1343"/>
        <end position="1772"/>
    </location>
</feature>
<dbReference type="Gene3D" id="3.40.50.1820">
    <property type="entry name" value="alpha/beta hydrolase"/>
    <property type="match status" value="1"/>
</dbReference>
<dbReference type="PANTHER" id="PTHR45527:SF1">
    <property type="entry name" value="FATTY ACID SYNTHASE"/>
    <property type="match status" value="1"/>
</dbReference>
<dbReference type="SUPFAM" id="SSF56801">
    <property type="entry name" value="Acetyl-CoA synthetase-like"/>
    <property type="match status" value="1"/>
</dbReference>
<organism evidence="8 9">
    <name type="scientific">Mucilaginibacter calamicampi</name>
    <dbReference type="NCBI Taxonomy" id="1302352"/>
    <lineage>
        <taxon>Bacteria</taxon>
        <taxon>Pseudomonadati</taxon>
        <taxon>Bacteroidota</taxon>
        <taxon>Sphingobacteriia</taxon>
        <taxon>Sphingobacteriales</taxon>
        <taxon>Sphingobacteriaceae</taxon>
        <taxon>Mucilaginibacter</taxon>
    </lineage>
</organism>
<dbReference type="InterPro" id="IPR014030">
    <property type="entry name" value="Ketoacyl_synth_N"/>
</dbReference>
<dbReference type="InterPro" id="IPR023213">
    <property type="entry name" value="CAT-like_dom_sf"/>
</dbReference>
<comment type="similarity">
    <text evidence="5">In the C-terminal section; belongs to the NRP synthetase family.</text>
</comment>
<dbReference type="InterPro" id="IPR045851">
    <property type="entry name" value="AMP-bd_C_sf"/>
</dbReference>
<dbReference type="PROSITE" id="PS00606">
    <property type="entry name" value="KS3_1"/>
    <property type="match status" value="1"/>
</dbReference>
<dbReference type="Gene3D" id="3.40.366.10">
    <property type="entry name" value="Malonyl-Coenzyme A Acyl Carrier Protein, domain 2"/>
    <property type="match status" value="1"/>
</dbReference>
<dbReference type="SUPFAM" id="SSF51735">
    <property type="entry name" value="NAD(P)-binding Rossmann-fold domains"/>
    <property type="match status" value="2"/>
</dbReference>
<dbReference type="Pfam" id="PF00501">
    <property type="entry name" value="AMP-binding"/>
    <property type="match status" value="1"/>
</dbReference>
<dbReference type="Pfam" id="PF08242">
    <property type="entry name" value="Methyltransf_12"/>
    <property type="match status" value="1"/>
</dbReference>
<dbReference type="InterPro" id="IPR016039">
    <property type="entry name" value="Thiolase-like"/>
</dbReference>
<dbReference type="Pfam" id="PF21394">
    <property type="entry name" value="Beta-ketacyl_N"/>
    <property type="match status" value="1"/>
</dbReference>
<dbReference type="EMBL" id="JBHTHU010000004">
    <property type="protein sequence ID" value="MFD0749590.1"/>
    <property type="molecule type" value="Genomic_DNA"/>
</dbReference>
<keyword evidence="4" id="KW-0808">Transferase</keyword>
<dbReference type="Proteomes" id="UP001596958">
    <property type="component" value="Unassembled WGS sequence"/>
</dbReference>
<dbReference type="InterPro" id="IPR036736">
    <property type="entry name" value="ACP-like_sf"/>
</dbReference>
<dbReference type="InterPro" id="IPR001242">
    <property type="entry name" value="Condensation_dom"/>
</dbReference>
<proteinExistence type="inferred from homology"/>
<dbReference type="Pfam" id="PF00698">
    <property type="entry name" value="Acyl_transf_1"/>
    <property type="match status" value="1"/>
</dbReference>
<dbReference type="PROSITE" id="PS00455">
    <property type="entry name" value="AMP_BINDING"/>
    <property type="match status" value="1"/>
</dbReference>